<dbReference type="KEGG" id="ddu:GF1_24700"/>
<dbReference type="Proteomes" id="UP001063350">
    <property type="component" value="Chromosome"/>
</dbReference>
<name>A0A915U2D5_9BACT</name>
<proteinExistence type="predicted"/>
<evidence type="ECO:0000313" key="2">
    <source>
        <dbReference type="Proteomes" id="UP001063350"/>
    </source>
</evidence>
<dbReference type="AlphaFoldDB" id="A0A915U2D5"/>
<organism evidence="1 2">
    <name type="scientific">Desulfolithobacter dissulfuricans</name>
    <dbReference type="NCBI Taxonomy" id="2795293"/>
    <lineage>
        <taxon>Bacteria</taxon>
        <taxon>Pseudomonadati</taxon>
        <taxon>Thermodesulfobacteriota</taxon>
        <taxon>Desulfobulbia</taxon>
        <taxon>Desulfobulbales</taxon>
        <taxon>Desulfobulbaceae</taxon>
        <taxon>Desulfolithobacter</taxon>
    </lineage>
</organism>
<keyword evidence="2" id="KW-1185">Reference proteome</keyword>
<reference evidence="1" key="1">
    <citation type="submission" date="2020-12" db="EMBL/GenBank/DDBJ databases">
        <title>Desulfobium dissulfuricans gen. nov., sp. nov., a novel mesophilic, sulfate-reducing bacterium isolated from a deep-sea hydrothermal vent.</title>
        <authorList>
            <person name="Hashimoto Y."/>
            <person name="Tame A."/>
            <person name="Sawayama S."/>
            <person name="Miyazaki J."/>
            <person name="Takai K."/>
            <person name="Nakagawa S."/>
        </authorList>
    </citation>
    <scope>NUCLEOTIDE SEQUENCE</scope>
    <source>
        <strain evidence="1">GF1</strain>
    </source>
</reference>
<dbReference type="EMBL" id="AP024233">
    <property type="protein sequence ID" value="BCO10094.1"/>
    <property type="molecule type" value="Genomic_DNA"/>
</dbReference>
<protein>
    <submittedName>
        <fullName evidence="1">Uncharacterized protein</fullName>
    </submittedName>
</protein>
<gene>
    <name evidence="1" type="ORF">GF1_24700</name>
</gene>
<evidence type="ECO:0000313" key="1">
    <source>
        <dbReference type="EMBL" id="BCO10094.1"/>
    </source>
</evidence>
<dbReference type="RefSeq" id="WP_267926831.1">
    <property type="nucleotide sequence ID" value="NZ_AP024233.1"/>
</dbReference>
<accession>A0A915U2D5</accession>
<sequence length="182" mass="20989">MNPEECTLYHGGLKGAESLFGETAEKYGVKEVIFTFEGHRLNRDKNPVVLSDEELLRGDISMEIASRMMNRTYYETEKIRKVLQTIFHMVNKGHQIFVIGTILEDNSVKGGTGWAVELAKLFNRPLHVYDQNHRKWFTWENGTWQEDTPKITYDTFVGSGTRYLSDDGRAAIEQLFADSFQK</sequence>